<evidence type="ECO:0000313" key="2">
    <source>
        <dbReference type="EMBL" id="HIQ72124.1"/>
    </source>
</evidence>
<feature type="domain" description="Xylose isomerase-like TIM barrel" evidence="1">
    <location>
        <begin position="20"/>
        <end position="259"/>
    </location>
</feature>
<dbReference type="PANTHER" id="PTHR12110">
    <property type="entry name" value="HYDROXYPYRUVATE ISOMERASE"/>
    <property type="match status" value="1"/>
</dbReference>
<dbReference type="GO" id="GO:0016853">
    <property type="term" value="F:isomerase activity"/>
    <property type="evidence" value="ECO:0007669"/>
    <property type="project" value="UniProtKB-KW"/>
</dbReference>
<accession>A0A9D1CS35</accession>
<reference evidence="2" key="2">
    <citation type="journal article" date="2021" name="PeerJ">
        <title>Extensive microbial diversity within the chicken gut microbiome revealed by metagenomics and culture.</title>
        <authorList>
            <person name="Gilroy R."/>
            <person name="Ravi A."/>
            <person name="Getino M."/>
            <person name="Pursley I."/>
            <person name="Horton D.L."/>
            <person name="Alikhan N.F."/>
            <person name="Baker D."/>
            <person name="Gharbi K."/>
            <person name="Hall N."/>
            <person name="Watson M."/>
            <person name="Adriaenssens E.M."/>
            <person name="Foster-Nyarko E."/>
            <person name="Jarju S."/>
            <person name="Secka A."/>
            <person name="Antonio M."/>
            <person name="Oren A."/>
            <person name="Chaudhuri R.R."/>
            <person name="La Ragione R."/>
            <person name="Hildebrand F."/>
            <person name="Pallen M.J."/>
        </authorList>
    </citation>
    <scope>NUCLEOTIDE SEQUENCE</scope>
    <source>
        <strain evidence="2">ChiSxjej2B14-6234</strain>
    </source>
</reference>
<comment type="caution">
    <text evidence="2">The sequence shown here is derived from an EMBL/GenBank/DDBJ whole genome shotgun (WGS) entry which is preliminary data.</text>
</comment>
<dbReference type="InterPro" id="IPR013022">
    <property type="entry name" value="Xyl_isomerase-like_TIM-brl"/>
</dbReference>
<name>A0A9D1CS35_9FIRM</name>
<dbReference type="Pfam" id="PF01261">
    <property type="entry name" value="AP_endonuc_2"/>
    <property type="match status" value="1"/>
</dbReference>
<dbReference type="Gene3D" id="3.20.20.150">
    <property type="entry name" value="Divalent-metal-dependent TIM barrel enzymes"/>
    <property type="match status" value="1"/>
</dbReference>
<dbReference type="InterPro" id="IPR036237">
    <property type="entry name" value="Xyl_isomerase-like_sf"/>
</dbReference>
<dbReference type="EMBL" id="DVFJ01000028">
    <property type="protein sequence ID" value="HIQ72124.1"/>
    <property type="molecule type" value="Genomic_DNA"/>
</dbReference>
<proteinExistence type="predicted"/>
<organism evidence="2 3">
    <name type="scientific">Candidatus Onthenecus intestinigallinarum</name>
    <dbReference type="NCBI Taxonomy" id="2840875"/>
    <lineage>
        <taxon>Bacteria</taxon>
        <taxon>Bacillati</taxon>
        <taxon>Bacillota</taxon>
        <taxon>Clostridia</taxon>
        <taxon>Eubacteriales</taxon>
        <taxon>Candidatus Onthenecus</taxon>
    </lineage>
</organism>
<evidence type="ECO:0000313" key="3">
    <source>
        <dbReference type="Proteomes" id="UP000886887"/>
    </source>
</evidence>
<dbReference type="Proteomes" id="UP000886887">
    <property type="component" value="Unassembled WGS sequence"/>
</dbReference>
<gene>
    <name evidence="2" type="ORF">IAB73_07965</name>
</gene>
<dbReference type="AlphaFoldDB" id="A0A9D1CS35"/>
<protein>
    <submittedName>
        <fullName evidence="2">Sugar phosphate isomerase/epimerase</fullName>
    </submittedName>
</protein>
<dbReference type="InterPro" id="IPR050312">
    <property type="entry name" value="IolE/XylAMocC-like"/>
</dbReference>
<sequence length="274" mass="30099">MNVGICIRHAAQDMHEKFMDAAARGFQHCQLISWEPQLWTDEEAERIRACCAGSGVEITAFWCGWVGPRIWNFVDGPETLGLVPPAYRFARMQNLMDGADFARKLGVTDVVSHMGFIPESPSDPNYAGFVSAIRAVAAHLQDNGQNLLFETGQETPVAMLRCFEDVGGGNLFVNLDPANLILYGKANPVDALDVFGRYVRGVHAKDGLYPVNGRELGAEVRIGAGKVDFPRLIARLREVGFDGSLTIEREIEGEEQIRDIMAAKTYLSGLIAAQ</sequence>
<keyword evidence="2" id="KW-0413">Isomerase</keyword>
<evidence type="ECO:0000259" key="1">
    <source>
        <dbReference type="Pfam" id="PF01261"/>
    </source>
</evidence>
<dbReference type="PANTHER" id="PTHR12110:SF41">
    <property type="entry name" value="INOSOSE DEHYDRATASE"/>
    <property type="match status" value="1"/>
</dbReference>
<reference evidence="2" key="1">
    <citation type="submission" date="2020-10" db="EMBL/GenBank/DDBJ databases">
        <authorList>
            <person name="Gilroy R."/>
        </authorList>
    </citation>
    <scope>NUCLEOTIDE SEQUENCE</scope>
    <source>
        <strain evidence="2">ChiSxjej2B14-6234</strain>
    </source>
</reference>
<dbReference type="SUPFAM" id="SSF51658">
    <property type="entry name" value="Xylose isomerase-like"/>
    <property type="match status" value="1"/>
</dbReference>